<gene>
    <name evidence="1" type="ORF">R1flu_023418</name>
</gene>
<proteinExistence type="predicted"/>
<organism evidence="1 2">
    <name type="scientific">Riccia fluitans</name>
    <dbReference type="NCBI Taxonomy" id="41844"/>
    <lineage>
        <taxon>Eukaryota</taxon>
        <taxon>Viridiplantae</taxon>
        <taxon>Streptophyta</taxon>
        <taxon>Embryophyta</taxon>
        <taxon>Marchantiophyta</taxon>
        <taxon>Marchantiopsida</taxon>
        <taxon>Marchantiidae</taxon>
        <taxon>Marchantiales</taxon>
        <taxon>Ricciaceae</taxon>
        <taxon>Riccia</taxon>
    </lineage>
</organism>
<accession>A0ABD1XV06</accession>
<keyword evidence="2" id="KW-1185">Reference proteome</keyword>
<comment type="caution">
    <text evidence="1">The sequence shown here is derived from an EMBL/GenBank/DDBJ whole genome shotgun (WGS) entry which is preliminary data.</text>
</comment>
<dbReference type="EMBL" id="JBHFFA010000007">
    <property type="protein sequence ID" value="KAL2611726.1"/>
    <property type="molecule type" value="Genomic_DNA"/>
</dbReference>
<sequence length="73" mass="7991">MAAPYCSGILLNITCHNAALATLSLLSQLPEAYCPRVPVLQEVVFRQLVDAMLIRFVPAVLQVGSFLRSISLF</sequence>
<evidence type="ECO:0000313" key="2">
    <source>
        <dbReference type="Proteomes" id="UP001605036"/>
    </source>
</evidence>
<reference evidence="1 2" key="1">
    <citation type="submission" date="2024-09" db="EMBL/GenBank/DDBJ databases">
        <title>Chromosome-scale assembly of Riccia fluitans.</title>
        <authorList>
            <person name="Paukszto L."/>
            <person name="Sawicki J."/>
            <person name="Karawczyk K."/>
            <person name="Piernik-Szablinska J."/>
            <person name="Szczecinska M."/>
            <person name="Mazdziarz M."/>
        </authorList>
    </citation>
    <scope>NUCLEOTIDE SEQUENCE [LARGE SCALE GENOMIC DNA]</scope>
    <source>
        <strain evidence="1">Rf_01</strain>
        <tissue evidence="1">Aerial parts of the thallus</tissue>
    </source>
</reference>
<dbReference type="AlphaFoldDB" id="A0ABD1XV06"/>
<dbReference type="Proteomes" id="UP001605036">
    <property type="component" value="Unassembled WGS sequence"/>
</dbReference>
<evidence type="ECO:0000313" key="1">
    <source>
        <dbReference type="EMBL" id="KAL2611726.1"/>
    </source>
</evidence>
<protein>
    <submittedName>
        <fullName evidence="1">Uncharacterized protein</fullName>
    </submittedName>
</protein>
<name>A0ABD1XV06_9MARC</name>